<evidence type="ECO:0000256" key="6">
    <source>
        <dbReference type="SAM" id="MobiDB-lite"/>
    </source>
</evidence>
<protein>
    <recommendedName>
        <fullName evidence="5">DNA 3'-5' helicase</fullName>
        <ecNumber evidence="5">5.6.2.4</ecNumber>
    </recommendedName>
</protein>
<feature type="compositionally biased region" description="Acidic residues" evidence="6">
    <location>
        <begin position="562"/>
        <end position="572"/>
    </location>
</feature>
<dbReference type="GO" id="GO:0005737">
    <property type="term" value="C:cytoplasm"/>
    <property type="evidence" value="ECO:0007669"/>
    <property type="project" value="TreeGrafter"/>
</dbReference>
<keyword evidence="9" id="KW-1185">Reference proteome</keyword>
<keyword evidence="2" id="KW-0238">DNA-binding</keyword>
<dbReference type="EMBL" id="JADNRY010000015">
    <property type="protein sequence ID" value="KAF9073941.1"/>
    <property type="molecule type" value="Genomic_DNA"/>
</dbReference>
<name>A0A9P5PWT0_9AGAR</name>
<feature type="region of interest" description="Disordered" evidence="6">
    <location>
        <begin position="463"/>
        <end position="482"/>
    </location>
</feature>
<accession>A0A9P5PWT0</accession>
<gene>
    <name evidence="8" type="ORF">BDP27DRAFT_1399857</name>
</gene>
<comment type="similarity">
    <text evidence="1">Belongs to the helicase family. RecQ subfamily.</text>
</comment>
<evidence type="ECO:0000256" key="3">
    <source>
        <dbReference type="ARBA" id="ARBA00023235"/>
    </source>
</evidence>
<dbReference type="GO" id="GO:0005694">
    <property type="term" value="C:chromosome"/>
    <property type="evidence" value="ECO:0007669"/>
    <property type="project" value="TreeGrafter"/>
</dbReference>
<dbReference type="InterPro" id="IPR027417">
    <property type="entry name" value="P-loop_NTPase"/>
</dbReference>
<dbReference type="SUPFAM" id="SSF52540">
    <property type="entry name" value="P-loop containing nucleoside triphosphate hydrolases"/>
    <property type="match status" value="1"/>
</dbReference>
<dbReference type="EC" id="5.6.2.4" evidence="5"/>
<dbReference type="GO" id="GO:0043138">
    <property type="term" value="F:3'-5' DNA helicase activity"/>
    <property type="evidence" value="ECO:0007669"/>
    <property type="project" value="UniProtKB-EC"/>
</dbReference>
<evidence type="ECO:0000256" key="4">
    <source>
        <dbReference type="ARBA" id="ARBA00034617"/>
    </source>
</evidence>
<keyword evidence="3" id="KW-0413">Isomerase</keyword>
<feature type="domain" description="Helicase C-terminal" evidence="7">
    <location>
        <begin position="331"/>
        <end position="428"/>
    </location>
</feature>
<proteinExistence type="inferred from homology"/>
<feature type="region of interest" description="Disordered" evidence="6">
    <location>
        <begin position="538"/>
        <end position="580"/>
    </location>
</feature>
<dbReference type="PANTHER" id="PTHR13710:SF105">
    <property type="entry name" value="ATP-DEPENDENT DNA HELICASE Q1"/>
    <property type="match status" value="1"/>
</dbReference>
<evidence type="ECO:0000259" key="7">
    <source>
        <dbReference type="Pfam" id="PF00271"/>
    </source>
</evidence>
<evidence type="ECO:0000313" key="9">
    <source>
        <dbReference type="Proteomes" id="UP000772434"/>
    </source>
</evidence>
<dbReference type="GO" id="GO:0009378">
    <property type="term" value="F:four-way junction helicase activity"/>
    <property type="evidence" value="ECO:0007669"/>
    <property type="project" value="TreeGrafter"/>
</dbReference>
<dbReference type="Gene3D" id="3.40.50.300">
    <property type="entry name" value="P-loop containing nucleotide triphosphate hydrolases"/>
    <property type="match status" value="2"/>
</dbReference>
<dbReference type="GO" id="GO:0003677">
    <property type="term" value="F:DNA binding"/>
    <property type="evidence" value="ECO:0007669"/>
    <property type="project" value="UniProtKB-KW"/>
</dbReference>
<dbReference type="InterPro" id="IPR001650">
    <property type="entry name" value="Helicase_C-like"/>
</dbReference>
<dbReference type="OrthoDB" id="5952536at2759"/>
<organism evidence="8 9">
    <name type="scientific">Rhodocollybia butyracea</name>
    <dbReference type="NCBI Taxonomy" id="206335"/>
    <lineage>
        <taxon>Eukaryota</taxon>
        <taxon>Fungi</taxon>
        <taxon>Dikarya</taxon>
        <taxon>Basidiomycota</taxon>
        <taxon>Agaricomycotina</taxon>
        <taxon>Agaricomycetes</taxon>
        <taxon>Agaricomycetidae</taxon>
        <taxon>Agaricales</taxon>
        <taxon>Marasmiineae</taxon>
        <taxon>Omphalotaceae</taxon>
        <taxon>Rhodocollybia</taxon>
    </lineage>
</organism>
<dbReference type="PANTHER" id="PTHR13710">
    <property type="entry name" value="DNA HELICASE RECQ FAMILY MEMBER"/>
    <property type="match status" value="1"/>
</dbReference>
<sequence>MAQISGPCDLWQFLNEIRRDDWAQLGIKYATMDPHTRLRFPIHFILSLAPLDDGGTEPTKDQILLLRLCLLAFYATRGLEVPKIIQLQATLVSNRQNSLVVASTGFGKKHIMALLMLLETSDSTRIFITISPLKRLQATQVTSFLLKYGIKTLAINQDTRKDIDYWRMNIHDGRQRKSQQGTARHLIVTAEQLFKSSEGQSTQFALLLRNQAFQQRISHVNVDEIHFVHYAGMERFGVPALHSAWGRFSELKMTLPKTIFWRGFTVTCPPHVQTTLEGSLLGTDYSLMRMSINQPTIVYARHCVVRNFKVFANYLCFLRNPFPVNGTLLDQPRILIFFDNDTLTRQVARFLDQRAPPQFRGTGFASHYYSLMSPQYLEQVYDNFTRPDGPCRILCATSGETTGLNFPDVQIMVNVGVFNGSENDQQKGHRSIGGLHVVFYEPRVRNIKLNEFHNKDLPFYKDPDRPRTMLKPGSNEGDRIPRSGIECMHTPCVRENKSNYFADKWSACLDYTKDCCDRAKPNNDTQIFNFQDYLPGPLYNPPPPPATVGKRKATNNEPRAEIDDEEEEEEEERNIGVKKKKRAPRFQKPLLARLFRWRRAEHEKDPISGVFPEYLIISDDDLVSLSKVHPMYIHSVADVITELHEEVDGDFATLWAQNAFDVILTFDTEYPEETRKRAKRVP</sequence>
<dbReference type="AlphaFoldDB" id="A0A9P5PWT0"/>
<comment type="catalytic activity">
    <reaction evidence="4">
        <text>Couples ATP hydrolysis with the unwinding of duplex DNA by translocating in the 3'-5' direction.</text>
        <dbReference type="EC" id="5.6.2.4"/>
    </reaction>
</comment>
<dbReference type="Proteomes" id="UP000772434">
    <property type="component" value="Unassembled WGS sequence"/>
</dbReference>
<reference evidence="8" key="1">
    <citation type="submission" date="2020-11" db="EMBL/GenBank/DDBJ databases">
        <authorList>
            <consortium name="DOE Joint Genome Institute"/>
            <person name="Ahrendt S."/>
            <person name="Riley R."/>
            <person name="Andreopoulos W."/>
            <person name="Labutti K."/>
            <person name="Pangilinan J."/>
            <person name="Ruiz-Duenas F.J."/>
            <person name="Barrasa J.M."/>
            <person name="Sanchez-Garcia M."/>
            <person name="Camarero S."/>
            <person name="Miyauchi S."/>
            <person name="Serrano A."/>
            <person name="Linde D."/>
            <person name="Babiker R."/>
            <person name="Drula E."/>
            <person name="Ayuso-Fernandez I."/>
            <person name="Pacheco R."/>
            <person name="Padilla G."/>
            <person name="Ferreira P."/>
            <person name="Barriuso J."/>
            <person name="Kellner H."/>
            <person name="Castanera R."/>
            <person name="Alfaro M."/>
            <person name="Ramirez L."/>
            <person name="Pisabarro A.G."/>
            <person name="Kuo A."/>
            <person name="Tritt A."/>
            <person name="Lipzen A."/>
            <person name="He G."/>
            <person name="Yan M."/>
            <person name="Ng V."/>
            <person name="Cullen D."/>
            <person name="Martin F."/>
            <person name="Rosso M.-N."/>
            <person name="Henrissat B."/>
            <person name="Hibbett D."/>
            <person name="Martinez A.T."/>
            <person name="Grigoriev I.V."/>
        </authorList>
    </citation>
    <scope>NUCLEOTIDE SEQUENCE</scope>
    <source>
        <strain evidence="8">AH 40177</strain>
    </source>
</reference>
<evidence type="ECO:0000313" key="8">
    <source>
        <dbReference type="EMBL" id="KAF9073941.1"/>
    </source>
</evidence>
<evidence type="ECO:0000256" key="2">
    <source>
        <dbReference type="ARBA" id="ARBA00023125"/>
    </source>
</evidence>
<evidence type="ECO:0000256" key="5">
    <source>
        <dbReference type="ARBA" id="ARBA00034808"/>
    </source>
</evidence>
<dbReference type="GO" id="GO:0000724">
    <property type="term" value="P:double-strand break repair via homologous recombination"/>
    <property type="evidence" value="ECO:0007669"/>
    <property type="project" value="TreeGrafter"/>
</dbReference>
<dbReference type="Pfam" id="PF00271">
    <property type="entry name" value="Helicase_C"/>
    <property type="match status" value="1"/>
</dbReference>
<evidence type="ECO:0000256" key="1">
    <source>
        <dbReference type="ARBA" id="ARBA00005446"/>
    </source>
</evidence>
<comment type="caution">
    <text evidence="8">The sequence shown here is derived from an EMBL/GenBank/DDBJ whole genome shotgun (WGS) entry which is preliminary data.</text>
</comment>